<proteinExistence type="predicted"/>
<keyword evidence="1" id="KW-0812">Transmembrane</keyword>
<organism evidence="2 3">
    <name type="scientific">Alteromonas aestuariivivens</name>
    <dbReference type="NCBI Taxonomy" id="1938339"/>
    <lineage>
        <taxon>Bacteria</taxon>
        <taxon>Pseudomonadati</taxon>
        <taxon>Pseudomonadota</taxon>
        <taxon>Gammaproteobacteria</taxon>
        <taxon>Alteromonadales</taxon>
        <taxon>Alteromonadaceae</taxon>
        <taxon>Alteromonas/Salinimonas group</taxon>
        <taxon>Alteromonas</taxon>
    </lineage>
</organism>
<evidence type="ECO:0000256" key="1">
    <source>
        <dbReference type="SAM" id="Phobius"/>
    </source>
</evidence>
<protein>
    <submittedName>
        <fullName evidence="2">Uncharacterized protein</fullName>
    </submittedName>
</protein>
<dbReference type="Proteomes" id="UP000256561">
    <property type="component" value="Unassembled WGS sequence"/>
</dbReference>
<keyword evidence="3" id="KW-1185">Reference proteome</keyword>
<gene>
    <name evidence="2" type="ORF">DXV75_09790</name>
</gene>
<feature type="transmembrane region" description="Helical" evidence="1">
    <location>
        <begin position="229"/>
        <end position="247"/>
    </location>
</feature>
<name>A0A3D8M714_9ALTE</name>
<sequence length="262" mass="29168">MTIKPVAPGILEPSLSASTDAAMQYNEVTISAFPKRILKFSLIIIGLLFSFHITALVMKFGFGAVTGYGFITLFDLNKEANIPTYFSSFLMASCAVFMVLLCHAHKSLATPWHRHWAFLGLVFISMSIDEISQIHEKSIEPLKHFFGIQPGDYLTNAWVILAFIFLPVMALLYFRFLMAMERRSAILFITSGAVYISGVAGVEMVSGVMKGLYSTQSLAFAISTTVEETLELLGLALFSFALTDYAARQKFIWRLGMGEHTR</sequence>
<accession>A0A3D8M714</accession>
<dbReference type="RefSeq" id="WP_115593226.1">
    <property type="nucleotide sequence ID" value="NZ_QRHA01000006.1"/>
</dbReference>
<keyword evidence="1" id="KW-1133">Transmembrane helix</keyword>
<comment type="caution">
    <text evidence="2">The sequence shown here is derived from an EMBL/GenBank/DDBJ whole genome shotgun (WGS) entry which is preliminary data.</text>
</comment>
<evidence type="ECO:0000313" key="2">
    <source>
        <dbReference type="EMBL" id="RDV25572.1"/>
    </source>
</evidence>
<dbReference type="EMBL" id="QRHA01000006">
    <property type="protein sequence ID" value="RDV25572.1"/>
    <property type="molecule type" value="Genomic_DNA"/>
</dbReference>
<feature type="transmembrane region" description="Helical" evidence="1">
    <location>
        <begin position="40"/>
        <end position="62"/>
    </location>
</feature>
<evidence type="ECO:0000313" key="3">
    <source>
        <dbReference type="Proteomes" id="UP000256561"/>
    </source>
</evidence>
<feature type="transmembrane region" description="Helical" evidence="1">
    <location>
        <begin position="186"/>
        <end position="209"/>
    </location>
</feature>
<dbReference type="AlphaFoldDB" id="A0A3D8M714"/>
<feature type="transmembrane region" description="Helical" evidence="1">
    <location>
        <begin position="116"/>
        <end position="135"/>
    </location>
</feature>
<dbReference type="OrthoDB" id="4945139at2"/>
<feature type="transmembrane region" description="Helical" evidence="1">
    <location>
        <begin position="82"/>
        <end position="104"/>
    </location>
</feature>
<reference evidence="3" key="1">
    <citation type="submission" date="2018-08" db="EMBL/GenBank/DDBJ databases">
        <authorList>
            <person name="Zhang J."/>
            <person name="Du Z.-J."/>
        </authorList>
    </citation>
    <scope>NUCLEOTIDE SEQUENCE [LARGE SCALE GENOMIC DNA]</scope>
    <source>
        <strain evidence="3">KCTC 52655</strain>
    </source>
</reference>
<feature type="transmembrane region" description="Helical" evidence="1">
    <location>
        <begin position="155"/>
        <end position="174"/>
    </location>
</feature>
<keyword evidence="1" id="KW-0472">Membrane</keyword>